<dbReference type="Gene3D" id="3.40.50.1240">
    <property type="entry name" value="Phosphoglycerate mutase-like"/>
    <property type="match status" value="1"/>
</dbReference>
<accession>A0ABV7J1R7</accession>
<sequence length="193" mass="21062">MIYLCRHGQTEFNAIGRRQGQVDSNLTDLGQAQARAMGRRLASLRLPNPHIFASPLGRAHHSARLIAAELGQPPITLDPRLMEIGMGSWDGKSDAEIDAAHPGLRASLPPEAWWFHSPDGETYAIFAARLAAALRDIRSNPAPVKIIVAHAVVSRVIRAQWAGLSEAESHTLPVPQDAFYALDADQKITEIRA</sequence>
<dbReference type="PIRSF" id="PIRSF000709">
    <property type="entry name" value="6PFK_2-Ptase"/>
    <property type="match status" value="1"/>
</dbReference>
<organism evidence="3 4">
    <name type="scientific">Cypionkella sinensis</name>
    <dbReference type="NCBI Taxonomy" id="1756043"/>
    <lineage>
        <taxon>Bacteria</taxon>
        <taxon>Pseudomonadati</taxon>
        <taxon>Pseudomonadota</taxon>
        <taxon>Alphaproteobacteria</taxon>
        <taxon>Rhodobacterales</taxon>
        <taxon>Paracoccaceae</taxon>
        <taxon>Cypionkella</taxon>
    </lineage>
</organism>
<proteinExistence type="predicted"/>
<evidence type="ECO:0000313" key="3">
    <source>
        <dbReference type="EMBL" id="MFC3182675.1"/>
    </source>
</evidence>
<dbReference type="SUPFAM" id="SSF53254">
    <property type="entry name" value="Phosphoglycerate mutase-like"/>
    <property type="match status" value="1"/>
</dbReference>
<dbReference type="SMART" id="SM00855">
    <property type="entry name" value="PGAM"/>
    <property type="match status" value="1"/>
</dbReference>
<dbReference type="Pfam" id="PF00300">
    <property type="entry name" value="His_Phos_1"/>
    <property type="match status" value="1"/>
</dbReference>
<keyword evidence="4" id="KW-1185">Reference proteome</keyword>
<keyword evidence="2" id="KW-0413">Isomerase</keyword>
<dbReference type="PROSITE" id="PS00175">
    <property type="entry name" value="PG_MUTASE"/>
    <property type="match status" value="1"/>
</dbReference>
<reference evidence="4" key="1">
    <citation type="journal article" date="2019" name="Int. J. Syst. Evol. Microbiol.">
        <title>The Global Catalogue of Microorganisms (GCM) 10K type strain sequencing project: providing services to taxonomists for standard genome sequencing and annotation.</title>
        <authorList>
            <consortium name="The Broad Institute Genomics Platform"/>
            <consortium name="The Broad Institute Genome Sequencing Center for Infectious Disease"/>
            <person name="Wu L."/>
            <person name="Ma J."/>
        </authorList>
    </citation>
    <scope>NUCLEOTIDE SEQUENCE [LARGE SCALE GENOMIC DNA]</scope>
    <source>
        <strain evidence="4">KCTC 52039</strain>
    </source>
</reference>
<dbReference type="PANTHER" id="PTHR48100:SF1">
    <property type="entry name" value="HISTIDINE PHOSPHATASE FAMILY PROTEIN-RELATED"/>
    <property type="match status" value="1"/>
</dbReference>
<evidence type="ECO:0000256" key="2">
    <source>
        <dbReference type="ARBA" id="ARBA00023235"/>
    </source>
</evidence>
<comment type="caution">
    <text evidence="3">The sequence shown here is derived from an EMBL/GenBank/DDBJ whole genome shotgun (WGS) entry which is preliminary data.</text>
</comment>
<dbReference type="EMBL" id="JBHRTO010000002">
    <property type="protein sequence ID" value="MFC3182675.1"/>
    <property type="molecule type" value="Genomic_DNA"/>
</dbReference>
<keyword evidence="1" id="KW-0324">Glycolysis</keyword>
<gene>
    <name evidence="3" type="ORF">ACFOGH_16885</name>
</gene>
<dbReference type="PANTHER" id="PTHR48100">
    <property type="entry name" value="BROAD-SPECIFICITY PHOSPHATASE YOR283W-RELATED"/>
    <property type="match status" value="1"/>
</dbReference>
<name>A0ABV7J1R7_9RHOB</name>
<dbReference type="InterPro" id="IPR001345">
    <property type="entry name" value="PG/BPGM_mutase_AS"/>
</dbReference>
<dbReference type="InterPro" id="IPR029033">
    <property type="entry name" value="His_PPase_superfam"/>
</dbReference>
<evidence type="ECO:0000256" key="1">
    <source>
        <dbReference type="ARBA" id="ARBA00023152"/>
    </source>
</evidence>
<dbReference type="RefSeq" id="WP_380074337.1">
    <property type="nucleotide sequence ID" value="NZ_JBHRTO010000002.1"/>
</dbReference>
<dbReference type="CDD" id="cd07067">
    <property type="entry name" value="HP_PGM_like"/>
    <property type="match status" value="1"/>
</dbReference>
<dbReference type="InterPro" id="IPR013078">
    <property type="entry name" value="His_Pase_superF_clade-1"/>
</dbReference>
<protein>
    <submittedName>
        <fullName evidence="3">Histidine phosphatase family protein</fullName>
    </submittedName>
</protein>
<evidence type="ECO:0000313" key="4">
    <source>
        <dbReference type="Proteomes" id="UP001595547"/>
    </source>
</evidence>
<dbReference type="InterPro" id="IPR050275">
    <property type="entry name" value="PGM_Phosphatase"/>
</dbReference>
<dbReference type="Proteomes" id="UP001595547">
    <property type="component" value="Unassembled WGS sequence"/>
</dbReference>